<dbReference type="CDD" id="cd06261">
    <property type="entry name" value="TM_PBP2"/>
    <property type="match status" value="2"/>
</dbReference>
<feature type="transmembrane region" description="Helical" evidence="5">
    <location>
        <begin position="545"/>
        <end position="564"/>
    </location>
</feature>
<dbReference type="GO" id="GO:0055085">
    <property type="term" value="P:transmembrane transport"/>
    <property type="evidence" value="ECO:0007669"/>
    <property type="project" value="InterPro"/>
</dbReference>
<dbReference type="SUPFAM" id="SSF161098">
    <property type="entry name" value="MetI-like"/>
    <property type="match status" value="2"/>
</dbReference>
<comment type="caution">
    <text evidence="7">The sequence shown here is derived from an EMBL/GenBank/DDBJ whole genome shotgun (WGS) entry which is preliminary data.</text>
</comment>
<feature type="transmembrane region" description="Helical" evidence="5">
    <location>
        <begin position="369"/>
        <end position="398"/>
    </location>
</feature>
<feature type="transmembrane region" description="Helical" evidence="5">
    <location>
        <begin position="75"/>
        <end position="93"/>
    </location>
</feature>
<evidence type="ECO:0000256" key="1">
    <source>
        <dbReference type="ARBA" id="ARBA00004651"/>
    </source>
</evidence>
<dbReference type="Pfam" id="PF00528">
    <property type="entry name" value="BPD_transp_1"/>
    <property type="match status" value="2"/>
</dbReference>
<evidence type="ECO:0000259" key="6">
    <source>
        <dbReference type="PROSITE" id="PS50928"/>
    </source>
</evidence>
<keyword evidence="5" id="KW-0813">Transport</keyword>
<reference evidence="7 8" key="1">
    <citation type="submission" date="2020-04" db="EMBL/GenBank/DDBJ databases">
        <title>Ramlibacter sp. G-1-2-2 isolated from soil.</title>
        <authorList>
            <person name="Dahal R.H."/>
        </authorList>
    </citation>
    <scope>NUCLEOTIDE SEQUENCE [LARGE SCALE GENOMIC DNA]</scope>
    <source>
        <strain evidence="7 8">G-1-2-2</strain>
    </source>
</reference>
<organism evidence="7 8">
    <name type="scientific">Ramlibacter agri</name>
    <dbReference type="NCBI Taxonomy" id="2728837"/>
    <lineage>
        <taxon>Bacteria</taxon>
        <taxon>Pseudomonadati</taxon>
        <taxon>Pseudomonadota</taxon>
        <taxon>Betaproteobacteria</taxon>
        <taxon>Burkholderiales</taxon>
        <taxon>Comamonadaceae</taxon>
        <taxon>Ramlibacter</taxon>
    </lineage>
</organism>
<feature type="transmembrane region" description="Helical" evidence="5">
    <location>
        <begin position="194"/>
        <end position="219"/>
    </location>
</feature>
<feature type="transmembrane region" description="Helical" evidence="5">
    <location>
        <begin position="239"/>
        <end position="257"/>
    </location>
</feature>
<dbReference type="InterPro" id="IPR035906">
    <property type="entry name" value="MetI-like_sf"/>
</dbReference>
<evidence type="ECO:0000256" key="4">
    <source>
        <dbReference type="ARBA" id="ARBA00023136"/>
    </source>
</evidence>
<feature type="domain" description="ABC transmembrane type-1" evidence="6">
    <location>
        <begin position="377"/>
        <end position="564"/>
    </location>
</feature>
<sequence>MFALLPFRRSGSKLLAPSPNRWDWALLPFVLLVLSALAFGAAQMGHPFVLGQPTPISLDPLELPYYLLRTVLRMFTALACSLVFSFAFAALAAKYRAAEKVLVPMLDVLQSVPILGFQAIAIAPFIALFPGRMLGVECAAIFAIFTSQAWNMAFSLYQSIKTVPPELNEAARLFRLSSWQRFWRLELPFAMPGLLWNMMMSMSGGWFFLVAAEAISVAGQDIKLPGIGSYIAVAIEQENGHAIAWAIAAMLAGILLYDQLFFRPLLAWADKFRFEETQGETAQSSWLLDWVHRSSVVRGVSDRFWSALRSTLGWFPARPVAPAPVARNTSTIDWERVWDVVLALGLAAVATYLVVYVHSVVGWGEAARVVGLGFITLVRVLLLIGLASLVWVPVSVWIGLRPRYAQRVQAVAQFLAAFPVNLLFPLVVYVLVTWNLNPNIWLSPLMVFGTQWYILFNVVAGASTLPTELRLAADNLGLKGWLKWKRVYLPAVFPSFVTGAITASGGSWNASIVAEYVSWGKTSLVADGLGSYIKQMTEAGDFHRIALGIGVMCVFVMLLNRFFWRRLYTLAEDRSR</sequence>
<feature type="transmembrane region" description="Helical" evidence="5">
    <location>
        <begin position="410"/>
        <end position="434"/>
    </location>
</feature>
<dbReference type="PANTHER" id="PTHR42744:SF1">
    <property type="entry name" value="BINDING-PROTEIN-DEPENDENT TRANSPORT SYSTEMS INNER MEMBRANE COMPONENT"/>
    <property type="match status" value="1"/>
</dbReference>
<dbReference type="EMBL" id="JABBFX010000001">
    <property type="protein sequence ID" value="NML42909.1"/>
    <property type="molecule type" value="Genomic_DNA"/>
</dbReference>
<dbReference type="InterPro" id="IPR000515">
    <property type="entry name" value="MetI-like"/>
</dbReference>
<dbReference type="Gene3D" id="1.10.3720.10">
    <property type="entry name" value="MetI-like"/>
    <property type="match status" value="2"/>
</dbReference>
<keyword evidence="3 5" id="KW-1133">Transmembrane helix</keyword>
<evidence type="ECO:0000256" key="2">
    <source>
        <dbReference type="ARBA" id="ARBA00022692"/>
    </source>
</evidence>
<evidence type="ECO:0000256" key="5">
    <source>
        <dbReference type="RuleBase" id="RU363032"/>
    </source>
</evidence>
<keyword evidence="8" id="KW-1185">Reference proteome</keyword>
<gene>
    <name evidence="7" type="ORF">HHL11_04045</name>
</gene>
<comment type="subcellular location">
    <subcellularLocation>
        <location evidence="1 5">Cell membrane</location>
        <topology evidence="1 5">Multi-pass membrane protein</topology>
    </subcellularLocation>
</comment>
<dbReference type="RefSeq" id="WP_169417156.1">
    <property type="nucleotide sequence ID" value="NZ_JABBFX010000001.1"/>
</dbReference>
<protein>
    <submittedName>
        <fullName evidence="7">ABC transporter permease subunit</fullName>
    </submittedName>
</protein>
<dbReference type="AlphaFoldDB" id="A0A848H041"/>
<keyword evidence="2 5" id="KW-0812">Transmembrane</keyword>
<feature type="transmembrane region" description="Helical" evidence="5">
    <location>
        <begin position="337"/>
        <end position="357"/>
    </location>
</feature>
<evidence type="ECO:0000313" key="8">
    <source>
        <dbReference type="Proteomes" id="UP000541185"/>
    </source>
</evidence>
<dbReference type="PROSITE" id="PS50928">
    <property type="entry name" value="ABC_TM1"/>
    <property type="match status" value="2"/>
</dbReference>
<dbReference type="PANTHER" id="PTHR42744">
    <property type="entry name" value="BINDING-PROTEIN-DEPENDENT TRANSPORT SYSTEMS INNER MEMBRANE COMPONENT"/>
    <property type="match status" value="1"/>
</dbReference>
<proteinExistence type="inferred from homology"/>
<evidence type="ECO:0000256" key="3">
    <source>
        <dbReference type="ARBA" id="ARBA00022989"/>
    </source>
</evidence>
<keyword evidence="4 5" id="KW-0472">Membrane</keyword>
<dbReference type="Proteomes" id="UP000541185">
    <property type="component" value="Unassembled WGS sequence"/>
</dbReference>
<evidence type="ECO:0000313" key="7">
    <source>
        <dbReference type="EMBL" id="NML42909.1"/>
    </source>
</evidence>
<feature type="domain" description="ABC transmembrane type-1" evidence="6">
    <location>
        <begin position="67"/>
        <end position="266"/>
    </location>
</feature>
<feature type="transmembrane region" description="Helical" evidence="5">
    <location>
        <begin position="440"/>
        <end position="466"/>
    </location>
</feature>
<dbReference type="GO" id="GO:0005886">
    <property type="term" value="C:plasma membrane"/>
    <property type="evidence" value="ECO:0007669"/>
    <property type="project" value="UniProtKB-SubCell"/>
</dbReference>
<name>A0A848H041_9BURK</name>
<comment type="similarity">
    <text evidence="5">Belongs to the binding-protein-dependent transport system permease family.</text>
</comment>
<accession>A0A848H041</accession>
<feature type="transmembrane region" description="Helical" evidence="5">
    <location>
        <begin position="105"/>
        <end position="127"/>
    </location>
</feature>